<evidence type="ECO:0000313" key="10">
    <source>
        <dbReference type="EMBL" id="BAK07452.1"/>
    </source>
</evidence>
<dbReference type="SMART" id="SM00645">
    <property type="entry name" value="Pept_C1"/>
    <property type="match status" value="1"/>
</dbReference>
<dbReference type="PROSITE" id="PS00639">
    <property type="entry name" value="THIOL_PROTEASE_HIS"/>
    <property type="match status" value="1"/>
</dbReference>
<dbReference type="SMART" id="SM00848">
    <property type="entry name" value="Inhibitor_I29"/>
    <property type="match status" value="1"/>
</dbReference>
<dbReference type="GO" id="GO:0008234">
    <property type="term" value="F:cysteine-type peptidase activity"/>
    <property type="evidence" value="ECO:0007669"/>
    <property type="project" value="UniProtKB-KW"/>
</dbReference>
<comment type="similarity">
    <text evidence="1">Belongs to the peptidase C1 family.</text>
</comment>
<dbReference type="FunFam" id="3.90.70.10:FF:000067">
    <property type="entry name" value="Senescence-specific cysteine protease"/>
    <property type="match status" value="1"/>
</dbReference>
<keyword evidence="4" id="KW-0378">Hydrolase</keyword>
<dbReference type="PROSITE" id="PS00640">
    <property type="entry name" value="THIOL_PROTEASE_ASN"/>
    <property type="match status" value="1"/>
</dbReference>
<evidence type="ECO:0000256" key="6">
    <source>
        <dbReference type="ARBA" id="ARBA00023157"/>
    </source>
</evidence>
<accession>F2EJD0</accession>
<evidence type="ECO:0000256" key="5">
    <source>
        <dbReference type="ARBA" id="ARBA00022807"/>
    </source>
</evidence>
<evidence type="ECO:0000259" key="8">
    <source>
        <dbReference type="SMART" id="SM00645"/>
    </source>
</evidence>
<dbReference type="PRINTS" id="PR00705">
    <property type="entry name" value="PAPAIN"/>
</dbReference>
<evidence type="ECO:0000256" key="4">
    <source>
        <dbReference type="ARBA" id="ARBA00022801"/>
    </source>
</evidence>
<keyword evidence="6" id="KW-1015">Disulfide bond</keyword>
<feature type="domain" description="Peptidase C1A papain C-terminal" evidence="8">
    <location>
        <begin position="138"/>
        <end position="348"/>
    </location>
</feature>
<dbReference type="InterPro" id="IPR038765">
    <property type="entry name" value="Papain-like_cys_pep_sf"/>
</dbReference>
<feature type="chain" id="PRO_5018682193" evidence="7">
    <location>
        <begin position="32"/>
        <end position="349"/>
    </location>
</feature>
<organism evidence="10">
    <name type="scientific">Hordeum vulgare subsp. vulgare</name>
    <name type="common">Domesticated barley</name>
    <dbReference type="NCBI Taxonomy" id="112509"/>
    <lineage>
        <taxon>Eukaryota</taxon>
        <taxon>Viridiplantae</taxon>
        <taxon>Streptophyta</taxon>
        <taxon>Embryophyta</taxon>
        <taxon>Tracheophyta</taxon>
        <taxon>Spermatophyta</taxon>
        <taxon>Magnoliopsida</taxon>
        <taxon>Liliopsida</taxon>
        <taxon>Poales</taxon>
        <taxon>Poaceae</taxon>
        <taxon>BOP clade</taxon>
        <taxon>Pooideae</taxon>
        <taxon>Triticodae</taxon>
        <taxon>Triticeae</taxon>
        <taxon>Hordeinae</taxon>
        <taxon>Hordeum</taxon>
    </lineage>
</organism>
<evidence type="ECO:0000259" key="9">
    <source>
        <dbReference type="SMART" id="SM00848"/>
    </source>
</evidence>
<dbReference type="InterPro" id="IPR039417">
    <property type="entry name" value="Peptidase_C1A_papain-like"/>
</dbReference>
<proteinExistence type="evidence at transcript level"/>
<protein>
    <submittedName>
        <fullName evidence="10">Predicted protein</fullName>
    </submittedName>
</protein>
<evidence type="ECO:0000256" key="1">
    <source>
        <dbReference type="ARBA" id="ARBA00008455"/>
    </source>
</evidence>
<dbReference type="EMBL" id="AK376257">
    <property type="protein sequence ID" value="BAK07452.1"/>
    <property type="molecule type" value="mRNA"/>
</dbReference>
<feature type="domain" description="Cathepsin propeptide inhibitor" evidence="9">
    <location>
        <begin position="45"/>
        <end position="102"/>
    </location>
</feature>
<dbReference type="AlphaFoldDB" id="F2EJD0"/>
<evidence type="ECO:0000256" key="2">
    <source>
        <dbReference type="ARBA" id="ARBA00022670"/>
    </source>
</evidence>
<keyword evidence="5" id="KW-0788">Thiol protease</keyword>
<dbReference type="InterPro" id="IPR000668">
    <property type="entry name" value="Peptidase_C1A_C"/>
</dbReference>
<evidence type="ECO:0000256" key="3">
    <source>
        <dbReference type="ARBA" id="ARBA00022729"/>
    </source>
</evidence>
<dbReference type="Pfam" id="PF00112">
    <property type="entry name" value="Peptidase_C1"/>
    <property type="match status" value="1"/>
</dbReference>
<dbReference type="GO" id="GO:0006508">
    <property type="term" value="P:proteolysis"/>
    <property type="evidence" value="ECO:0007669"/>
    <property type="project" value="UniProtKB-KW"/>
</dbReference>
<name>F2EJD0_HORVV</name>
<feature type="signal peptide" evidence="7">
    <location>
        <begin position="1"/>
        <end position="31"/>
    </location>
</feature>
<dbReference type="Gene3D" id="3.90.70.10">
    <property type="entry name" value="Cysteine proteinases"/>
    <property type="match status" value="1"/>
</dbReference>
<reference evidence="10" key="1">
    <citation type="journal article" date="2011" name="Plant Physiol.">
        <title>Comprehensive sequence analysis of 24,783 barley full-length cDNAs derived from 12 clone libraries.</title>
        <authorList>
            <person name="Matsumoto T."/>
            <person name="Tanaka T."/>
            <person name="Sakai H."/>
            <person name="Amano N."/>
            <person name="Kanamori H."/>
            <person name="Kurita K."/>
            <person name="Kikuta A."/>
            <person name="Kamiya K."/>
            <person name="Yamamoto M."/>
            <person name="Ikawa H."/>
            <person name="Fujii N."/>
            <person name="Hori K."/>
            <person name="Itoh T."/>
            <person name="Sato K."/>
        </authorList>
    </citation>
    <scope>NUCLEOTIDE SEQUENCE</scope>
    <source>
        <tissue evidence="10">Flower</tissue>
    </source>
</reference>
<dbReference type="Pfam" id="PF08246">
    <property type="entry name" value="Inhibitor_I29"/>
    <property type="match status" value="1"/>
</dbReference>
<sequence>MAFSPGGTRPVIPILVLLTGGLFAAFPAASGGRVDAGDMLMMDRFRQWQATHNRSYLSAEERLRRFEVYRTNVEYIDATNRRGGLTYELGENQFADLTGEEFLARYAGGHTGSAITTAAEADGLWSSGGSDGSLEADPPASVDWRAKGAVTPVKNQGSQCYSCWAFSAVATMESLYFIKTGKLVALSEQQLVDCDKYDGGCNKGYYHRAFQWIMENGGITTAAQYPYKAVRGACSAAKPAVTITGHLAVAKNELALQSAVARQPIGVAIEVPISMQFYKSGVFSAACGIQMSHAVVTVGYGADASGLKYWLVKNSWGQTWGEAGYIRMRRDVGGGGLCGIALDTAYPTM</sequence>
<dbReference type="InterPro" id="IPR013201">
    <property type="entry name" value="Prot_inhib_I29"/>
</dbReference>
<dbReference type="SUPFAM" id="SSF54001">
    <property type="entry name" value="Cysteine proteinases"/>
    <property type="match status" value="1"/>
</dbReference>
<dbReference type="CDD" id="cd02248">
    <property type="entry name" value="Peptidase_C1A"/>
    <property type="match status" value="1"/>
</dbReference>
<evidence type="ECO:0000256" key="7">
    <source>
        <dbReference type="SAM" id="SignalP"/>
    </source>
</evidence>
<dbReference type="InterPro" id="IPR025661">
    <property type="entry name" value="Pept_asp_AS"/>
</dbReference>
<keyword evidence="2" id="KW-0645">Protease</keyword>
<dbReference type="PANTHER" id="PTHR12411">
    <property type="entry name" value="CYSTEINE PROTEASE FAMILY C1-RELATED"/>
    <property type="match status" value="1"/>
</dbReference>
<dbReference type="InterPro" id="IPR013128">
    <property type="entry name" value="Peptidase_C1A"/>
</dbReference>
<keyword evidence="3 7" id="KW-0732">Signal</keyword>
<dbReference type="InterPro" id="IPR025660">
    <property type="entry name" value="Pept_his_AS"/>
</dbReference>